<comment type="caution">
    <text evidence="2">The sequence shown here is derived from an EMBL/GenBank/DDBJ whole genome shotgun (WGS) entry which is preliminary data.</text>
</comment>
<gene>
    <name evidence="2" type="ORF">GCM10022240_00330</name>
</gene>
<feature type="region of interest" description="Disordered" evidence="1">
    <location>
        <begin position="1"/>
        <end position="34"/>
    </location>
</feature>
<protein>
    <submittedName>
        <fullName evidence="2">Uncharacterized protein</fullName>
    </submittedName>
</protein>
<evidence type="ECO:0000313" key="2">
    <source>
        <dbReference type="EMBL" id="GAA3751033.1"/>
    </source>
</evidence>
<feature type="compositionally biased region" description="Basic and acidic residues" evidence="1">
    <location>
        <begin position="18"/>
        <end position="34"/>
    </location>
</feature>
<reference evidence="3" key="1">
    <citation type="journal article" date="2019" name="Int. J. Syst. Evol. Microbiol.">
        <title>The Global Catalogue of Microorganisms (GCM) 10K type strain sequencing project: providing services to taxonomists for standard genome sequencing and annotation.</title>
        <authorList>
            <consortium name="The Broad Institute Genomics Platform"/>
            <consortium name="The Broad Institute Genome Sequencing Center for Infectious Disease"/>
            <person name="Wu L."/>
            <person name="Ma J."/>
        </authorList>
    </citation>
    <scope>NUCLEOTIDE SEQUENCE [LARGE SCALE GENOMIC DNA]</scope>
    <source>
        <strain evidence="3">JCM 16950</strain>
    </source>
</reference>
<dbReference type="InterPro" id="IPR011009">
    <property type="entry name" value="Kinase-like_dom_sf"/>
</dbReference>
<evidence type="ECO:0000256" key="1">
    <source>
        <dbReference type="SAM" id="MobiDB-lite"/>
    </source>
</evidence>
<dbReference type="Proteomes" id="UP001500540">
    <property type="component" value="Unassembled WGS sequence"/>
</dbReference>
<name>A0ABP7FXM1_9MICO</name>
<evidence type="ECO:0000313" key="3">
    <source>
        <dbReference type="Proteomes" id="UP001500540"/>
    </source>
</evidence>
<organism evidence="2 3">
    <name type="scientific">Microbacterium kribbense</name>
    <dbReference type="NCBI Taxonomy" id="433645"/>
    <lineage>
        <taxon>Bacteria</taxon>
        <taxon>Bacillati</taxon>
        <taxon>Actinomycetota</taxon>
        <taxon>Actinomycetes</taxon>
        <taxon>Micrococcales</taxon>
        <taxon>Microbacteriaceae</taxon>
        <taxon>Microbacterium</taxon>
    </lineage>
</organism>
<keyword evidence="3" id="KW-1185">Reference proteome</keyword>
<sequence length="267" mass="30341">MSSRDSGGVGPAQDPSALDERPFAPLGRPERDTGRRTALSRLRGRMQVMRRYGVPFFCEFVGDRETNATVFLTRRGKRLVGKYFVDTPRARAEVAAERESWAAFSTRPWRMPLVRIDERRILAPRIHDENRLDVRARAMSHDERVGLGSWAVDVLLEIYLSGHLHGDFQPHNLWFLDGRPVVTDWATFARRTPGISFFESADVTGYDPAYERRFDPAFDPADPWSFYCALGVTLDESVARARQELRDAPDGHHDTARKLAALEGQPT</sequence>
<proteinExistence type="predicted"/>
<dbReference type="EMBL" id="BAABAF010000001">
    <property type="protein sequence ID" value="GAA3751033.1"/>
    <property type="molecule type" value="Genomic_DNA"/>
</dbReference>
<accession>A0ABP7FXM1</accession>
<dbReference type="SUPFAM" id="SSF56112">
    <property type="entry name" value="Protein kinase-like (PK-like)"/>
    <property type="match status" value="1"/>
</dbReference>